<sequence>MPLKRILITVTTYPLPSRSYDELVCTAGFLEDGSWIRLYPVPLSWLNQIKKDVGFKKYTWVEINVKERNDDFRPESHSPIDYNIKIISSPLDTKNYWRERKKICLNNIYYNKAKLLEDSKKPKNLSLATFKPAMITDFVVESDDREWKDEWKELRKQTDLFAKIESDPEKLIPKVPYKFSYTFVDNQGMYSTLMIEDWEIFQLYWNCLKITDGDEKKAVELVRKKYLDEFSLHNDIYLFLGTTMQWHRRRAPNPFVIIGVFYPKKEKQLSLAL</sequence>
<dbReference type="Proteomes" id="UP001597526">
    <property type="component" value="Unassembled WGS sequence"/>
</dbReference>
<reference evidence="2" key="1">
    <citation type="journal article" date="2019" name="Int. J. Syst. Evol. Microbiol.">
        <title>The Global Catalogue of Microorganisms (GCM) 10K type strain sequencing project: providing services to taxonomists for standard genome sequencing and annotation.</title>
        <authorList>
            <consortium name="The Broad Institute Genomics Platform"/>
            <consortium name="The Broad Institute Genome Sequencing Center for Infectious Disease"/>
            <person name="Wu L."/>
            <person name="Ma J."/>
        </authorList>
    </citation>
    <scope>NUCLEOTIDE SEQUENCE [LARGE SCALE GENOMIC DNA]</scope>
    <source>
        <strain evidence="2">KCTC 52368</strain>
    </source>
</reference>
<accession>A0ABW5N156</accession>
<organism evidence="1 2">
    <name type="scientific">Croceitalea marina</name>
    <dbReference type="NCBI Taxonomy" id="1775166"/>
    <lineage>
        <taxon>Bacteria</taxon>
        <taxon>Pseudomonadati</taxon>
        <taxon>Bacteroidota</taxon>
        <taxon>Flavobacteriia</taxon>
        <taxon>Flavobacteriales</taxon>
        <taxon>Flavobacteriaceae</taxon>
        <taxon>Croceitalea</taxon>
    </lineage>
</organism>
<evidence type="ECO:0000313" key="1">
    <source>
        <dbReference type="EMBL" id="MFD2588816.1"/>
    </source>
</evidence>
<dbReference type="RefSeq" id="WP_377768281.1">
    <property type="nucleotide sequence ID" value="NZ_JBHULB010000082.1"/>
</dbReference>
<dbReference type="EMBL" id="JBHULB010000082">
    <property type="protein sequence ID" value="MFD2588816.1"/>
    <property type="molecule type" value="Genomic_DNA"/>
</dbReference>
<name>A0ABW5N156_9FLAO</name>
<gene>
    <name evidence="1" type="ORF">ACFSQJ_17955</name>
</gene>
<comment type="caution">
    <text evidence="1">The sequence shown here is derived from an EMBL/GenBank/DDBJ whole genome shotgun (WGS) entry which is preliminary data.</text>
</comment>
<proteinExistence type="predicted"/>
<protein>
    <submittedName>
        <fullName evidence="1">Uncharacterized protein</fullName>
    </submittedName>
</protein>
<keyword evidence="2" id="KW-1185">Reference proteome</keyword>
<evidence type="ECO:0000313" key="2">
    <source>
        <dbReference type="Proteomes" id="UP001597526"/>
    </source>
</evidence>